<reference evidence="2 3" key="1">
    <citation type="journal article" date="2020" name="Biotechnol. Biofuels">
        <title>New insights from the biogas microbiome by comprehensive genome-resolved metagenomics of nearly 1600 species originating from multiple anaerobic digesters.</title>
        <authorList>
            <person name="Campanaro S."/>
            <person name="Treu L."/>
            <person name="Rodriguez-R L.M."/>
            <person name="Kovalovszki A."/>
            <person name="Ziels R.M."/>
            <person name="Maus I."/>
            <person name="Zhu X."/>
            <person name="Kougias P.G."/>
            <person name="Basile A."/>
            <person name="Luo G."/>
            <person name="Schluter A."/>
            <person name="Konstantinidis K.T."/>
            <person name="Angelidaki I."/>
        </authorList>
    </citation>
    <scope>NUCLEOTIDE SEQUENCE [LARGE SCALE GENOMIC DNA]</scope>
    <source>
        <strain evidence="2">AS27yjCOA_157</strain>
    </source>
</reference>
<feature type="non-terminal residue" evidence="2">
    <location>
        <position position="1"/>
    </location>
</feature>
<protein>
    <submittedName>
        <fullName evidence="2">Uncharacterized protein</fullName>
    </submittedName>
</protein>
<comment type="caution">
    <text evidence="2">The sequence shown here is derived from an EMBL/GenBank/DDBJ whole genome shotgun (WGS) entry which is preliminary data.</text>
</comment>
<evidence type="ECO:0000256" key="1">
    <source>
        <dbReference type="SAM" id="MobiDB-lite"/>
    </source>
</evidence>
<feature type="region of interest" description="Disordered" evidence="1">
    <location>
        <begin position="1"/>
        <end position="21"/>
    </location>
</feature>
<organism evidence="2 3">
    <name type="scientific">Methanothrix soehngenii</name>
    <name type="common">Methanosaeta concilii</name>
    <dbReference type="NCBI Taxonomy" id="2223"/>
    <lineage>
        <taxon>Archaea</taxon>
        <taxon>Methanobacteriati</taxon>
        <taxon>Methanobacteriota</taxon>
        <taxon>Stenosarchaea group</taxon>
        <taxon>Methanomicrobia</taxon>
        <taxon>Methanotrichales</taxon>
        <taxon>Methanotrichaceae</taxon>
        <taxon>Methanothrix</taxon>
    </lineage>
</organism>
<name>A0A7K4AKH7_METSH</name>
<dbReference type="EMBL" id="JAAYUN010000188">
    <property type="protein sequence ID" value="NLJ23479.1"/>
    <property type="molecule type" value="Genomic_DNA"/>
</dbReference>
<evidence type="ECO:0000313" key="2">
    <source>
        <dbReference type="EMBL" id="NLJ23479.1"/>
    </source>
</evidence>
<proteinExistence type="predicted"/>
<sequence>SENESLDQVRGQNGGLWSWGGVPSGYALNKSTGELEPVPAGGADWLTALIDL</sequence>
<accession>A0A7K4AKH7</accession>
<dbReference type="Proteomes" id="UP000544742">
    <property type="component" value="Unassembled WGS sequence"/>
</dbReference>
<gene>
    <name evidence="2" type="ORF">GX426_10300</name>
</gene>
<evidence type="ECO:0000313" key="3">
    <source>
        <dbReference type="Proteomes" id="UP000544742"/>
    </source>
</evidence>
<dbReference type="AlphaFoldDB" id="A0A7K4AKH7"/>